<dbReference type="InterPro" id="IPR036108">
    <property type="entry name" value="4pyrrol_syn_uPrphyn_synt_sf"/>
</dbReference>
<evidence type="ECO:0000256" key="2">
    <source>
        <dbReference type="ARBA" id="ARBA00008133"/>
    </source>
</evidence>
<proteinExistence type="inferred from homology"/>
<keyword evidence="4 9" id="KW-0456">Lyase</keyword>
<keyword evidence="5 9" id="KW-0627">Porphyrin biosynthesis</keyword>
<dbReference type="PANTHER" id="PTHR38042">
    <property type="entry name" value="UROPORPHYRINOGEN-III SYNTHASE, CHLOROPLASTIC"/>
    <property type="match status" value="1"/>
</dbReference>
<comment type="pathway">
    <text evidence="1 9">Porphyrin-containing compound metabolism; protoporphyrin-IX biosynthesis; coproporphyrinogen-III from 5-aminolevulinate: step 3/4.</text>
</comment>
<dbReference type="InterPro" id="IPR003754">
    <property type="entry name" value="4pyrrol_synth_uPrphyn_synth"/>
</dbReference>
<reference evidence="11 12" key="1">
    <citation type="submission" date="2020-11" db="EMBL/GenBank/DDBJ databases">
        <title>Sulfur oxidizing isolate from Hospital Hole Sinkhole.</title>
        <authorList>
            <person name="Scott K.M."/>
        </authorList>
    </citation>
    <scope>NUCLEOTIDE SEQUENCE [LARGE SCALE GENOMIC DNA]</scope>
    <source>
        <strain evidence="11 12">HH1</strain>
    </source>
</reference>
<evidence type="ECO:0000313" key="12">
    <source>
        <dbReference type="Proteomes" id="UP001193680"/>
    </source>
</evidence>
<comment type="caution">
    <text evidence="11">The sequence shown here is derived from an EMBL/GenBank/DDBJ whole genome shotgun (WGS) entry which is preliminary data.</text>
</comment>
<evidence type="ECO:0000256" key="9">
    <source>
        <dbReference type="RuleBase" id="RU366031"/>
    </source>
</evidence>
<evidence type="ECO:0000256" key="5">
    <source>
        <dbReference type="ARBA" id="ARBA00023244"/>
    </source>
</evidence>
<dbReference type="Pfam" id="PF02602">
    <property type="entry name" value="HEM4"/>
    <property type="match status" value="1"/>
</dbReference>
<dbReference type="Proteomes" id="UP001193680">
    <property type="component" value="Unassembled WGS sequence"/>
</dbReference>
<dbReference type="PANTHER" id="PTHR38042:SF1">
    <property type="entry name" value="UROPORPHYRINOGEN-III SYNTHASE, CHLOROPLASTIC"/>
    <property type="match status" value="1"/>
</dbReference>
<evidence type="ECO:0000256" key="6">
    <source>
        <dbReference type="ARBA" id="ARBA00037589"/>
    </source>
</evidence>
<evidence type="ECO:0000256" key="7">
    <source>
        <dbReference type="ARBA" id="ARBA00040167"/>
    </source>
</evidence>
<evidence type="ECO:0000256" key="4">
    <source>
        <dbReference type="ARBA" id="ARBA00023239"/>
    </source>
</evidence>
<evidence type="ECO:0000259" key="10">
    <source>
        <dbReference type="Pfam" id="PF02602"/>
    </source>
</evidence>
<feature type="domain" description="Tetrapyrrole biosynthesis uroporphyrinogen III synthase" evidence="10">
    <location>
        <begin position="20"/>
        <end position="237"/>
    </location>
</feature>
<comment type="similarity">
    <text evidence="2 9">Belongs to the uroporphyrinogen-III synthase family.</text>
</comment>
<dbReference type="CDD" id="cd06578">
    <property type="entry name" value="HemD"/>
    <property type="match status" value="1"/>
</dbReference>
<evidence type="ECO:0000256" key="8">
    <source>
        <dbReference type="ARBA" id="ARBA00048617"/>
    </source>
</evidence>
<organism evidence="11 12">
    <name type="scientific">Thiomicrorhabdus heinhorstiae</name>
    <dbReference type="NCBI Taxonomy" id="2748010"/>
    <lineage>
        <taxon>Bacteria</taxon>
        <taxon>Pseudomonadati</taxon>
        <taxon>Pseudomonadota</taxon>
        <taxon>Gammaproteobacteria</taxon>
        <taxon>Thiotrichales</taxon>
        <taxon>Piscirickettsiaceae</taxon>
        <taxon>Thiomicrorhabdus</taxon>
    </lineage>
</organism>
<sequence>MACEDFAFLNTRPAEQATGLQQAMDALGVKSFPCPTLQIRLYDFSCTNVPGGFDQVIVTSANALQSWAHGLQKMHADEAAECRAAVKTARWLAIGAKTRKAGQQLGIELNCLSREQFDSETLLADVSMQELKGQRILLLKGLGGRRKLAETLTDRGAQVIELDLYKRCQAPLCSASWQEFKQAPKPVILFSSVDSYLAMQTMLKEQASPWHGIFAAIVFSERIGEFIRQDGWPAAIEVVATQSDESVVETMFRLINQ</sequence>
<dbReference type="SUPFAM" id="SSF69618">
    <property type="entry name" value="HemD-like"/>
    <property type="match status" value="1"/>
</dbReference>
<comment type="function">
    <text evidence="6 9">Catalyzes cyclization of the linear tetrapyrrole, hydroxymethylbilane, to the macrocyclic uroporphyrinogen III.</text>
</comment>
<dbReference type="EC" id="4.2.1.75" evidence="3 9"/>
<dbReference type="InterPro" id="IPR039793">
    <property type="entry name" value="UROS/Hem4"/>
</dbReference>
<dbReference type="RefSeq" id="WP_185979115.1">
    <property type="nucleotide sequence ID" value="NZ_JACBGI020000034.1"/>
</dbReference>
<evidence type="ECO:0000313" key="11">
    <source>
        <dbReference type="EMBL" id="MBF6058970.1"/>
    </source>
</evidence>
<accession>A0ABS0C111</accession>
<keyword evidence="12" id="KW-1185">Reference proteome</keyword>
<protein>
    <recommendedName>
        <fullName evidence="7 9">Uroporphyrinogen-III synthase</fullName>
        <ecNumber evidence="3 9">4.2.1.75</ecNumber>
    </recommendedName>
</protein>
<name>A0ABS0C111_9GAMM</name>
<gene>
    <name evidence="11" type="ORF">H8792_011500</name>
</gene>
<dbReference type="EMBL" id="JACBGI020000034">
    <property type="protein sequence ID" value="MBF6058970.1"/>
    <property type="molecule type" value="Genomic_DNA"/>
</dbReference>
<evidence type="ECO:0000256" key="3">
    <source>
        <dbReference type="ARBA" id="ARBA00013109"/>
    </source>
</evidence>
<dbReference type="Gene3D" id="3.40.50.10090">
    <property type="match status" value="2"/>
</dbReference>
<comment type="catalytic activity">
    <reaction evidence="8 9">
        <text>hydroxymethylbilane = uroporphyrinogen III + H2O</text>
        <dbReference type="Rhea" id="RHEA:18965"/>
        <dbReference type="ChEBI" id="CHEBI:15377"/>
        <dbReference type="ChEBI" id="CHEBI:57308"/>
        <dbReference type="ChEBI" id="CHEBI:57845"/>
        <dbReference type="EC" id="4.2.1.75"/>
    </reaction>
</comment>
<evidence type="ECO:0000256" key="1">
    <source>
        <dbReference type="ARBA" id="ARBA00004772"/>
    </source>
</evidence>